<sequence>MVKKLVSNNNDGIWNIFHYQQQQQKRLDDNMWKFVAKEEEVGLVFLLIWTDIVAGHLNFFGFVKSINQIENYSRT</sequence>
<comment type="caution">
    <text evidence="1">The sequence shown here is derived from an EMBL/GenBank/DDBJ whole genome shotgun (WGS) entry which is preliminary data.</text>
</comment>
<reference evidence="1" key="1">
    <citation type="submission" date="2023-11" db="EMBL/GenBank/DDBJ databases">
        <authorList>
            <person name="Poullet M."/>
        </authorList>
    </citation>
    <scope>NUCLEOTIDE SEQUENCE</scope>
    <source>
        <strain evidence="1">E1834</strain>
    </source>
</reference>
<protein>
    <submittedName>
        <fullName evidence="1">Uncharacterized protein</fullName>
    </submittedName>
</protein>
<evidence type="ECO:0000313" key="1">
    <source>
        <dbReference type="EMBL" id="CAK5085266.1"/>
    </source>
</evidence>
<gene>
    <name evidence="1" type="ORF">MENTE1834_LOCUS32705</name>
</gene>
<proteinExistence type="predicted"/>
<keyword evidence="2" id="KW-1185">Reference proteome</keyword>
<name>A0ACB1A1E1_MELEN</name>
<dbReference type="Proteomes" id="UP001497535">
    <property type="component" value="Unassembled WGS sequence"/>
</dbReference>
<dbReference type="EMBL" id="CAVMJV010000057">
    <property type="protein sequence ID" value="CAK5085266.1"/>
    <property type="molecule type" value="Genomic_DNA"/>
</dbReference>
<organism evidence="1 2">
    <name type="scientific">Meloidogyne enterolobii</name>
    <name type="common">Root-knot nematode worm</name>
    <name type="synonym">Meloidogyne mayaguensis</name>
    <dbReference type="NCBI Taxonomy" id="390850"/>
    <lineage>
        <taxon>Eukaryota</taxon>
        <taxon>Metazoa</taxon>
        <taxon>Ecdysozoa</taxon>
        <taxon>Nematoda</taxon>
        <taxon>Chromadorea</taxon>
        <taxon>Rhabditida</taxon>
        <taxon>Tylenchina</taxon>
        <taxon>Tylenchomorpha</taxon>
        <taxon>Tylenchoidea</taxon>
        <taxon>Meloidogynidae</taxon>
        <taxon>Meloidogyninae</taxon>
        <taxon>Meloidogyne</taxon>
    </lineage>
</organism>
<accession>A0ACB1A1E1</accession>
<evidence type="ECO:0000313" key="2">
    <source>
        <dbReference type="Proteomes" id="UP001497535"/>
    </source>
</evidence>